<dbReference type="RefSeq" id="WP_072064215.1">
    <property type="nucleotide sequence ID" value="NZ_CAXOKO010000003.1"/>
</dbReference>
<dbReference type="EMBL" id="CVRY01000004">
    <property type="protein sequence ID" value="CRL63217.1"/>
    <property type="molecule type" value="Genomic_DNA"/>
</dbReference>
<comment type="function">
    <text evidence="11">Probably phosphorylates lipids; the in vivo substrate is unknown.</text>
</comment>
<dbReference type="EMBL" id="JAEKCB010000001">
    <property type="protein sequence ID" value="MBJ2116810.1"/>
    <property type="molecule type" value="Genomic_DNA"/>
</dbReference>
<evidence type="ECO:0000256" key="1">
    <source>
        <dbReference type="ARBA" id="ARBA00022516"/>
    </source>
</evidence>
<dbReference type="GO" id="GO:0005737">
    <property type="term" value="C:cytoplasm"/>
    <property type="evidence" value="ECO:0007669"/>
    <property type="project" value="UniProtKB-SubCell"/>
</dbReference>
<feature type="binding site" evidence="11">
    <location>
        <position position="216"/>
    </location>
    <ligand>
        <name>Mg(2+)</name>
        <dbReference type="ChEBI" id="CHEBI:18420"/>
    </ligand>
</feature>
<gene>
    <name evidence="13" type="primary">yegS</name>
    <name evidence="13" type="ORF">BN1804_02393</name>
    <name evidence="14" type="ORF">JFQ69_03865</name>
</gene>
<dbReference type="NCBIfam" id="TIGR00147">
    <property type="entry name" value="YegS/Rv2252/BmrU family lipid kinase"/>
    <property type="match status" value="1"/>
</dbReference>
<dbReference type="GO" id="GO:0005524">
    <property type="term" value="F:ATP binding"/>
    <property type="evidence" value="ECO:0007669"/>
    <property type="project" value="UniProtKB-UniRule"/>
</dbReference>
<evidence type="ECO:0000313" key="16">
    <source>
        <dbReference type="Proteomes" id="UP000619976"/>
    </source>
</evidence>
<dbReference type="AlphaFoldDB" id="A0A0G4QBA4"/>
<keyword evidence="11" id="KW-0963">Cytoplasm</keyword>
<name>A0A0G4QBA4_9GAMM</name>
<keyword evidence="9 11" id="KW-0594">Phospholipid biosynthesis</keyword>
<evidence type="ECO:0000313" key="13">
    <source>
        <dbReference type="EMBL" id="CRL63217.1"/>
    </source>
</evidence>
<keyword evidence="1 11" id="KW-0444">Lipid biosynthesis</keyword>
<reference evidence="15" key="1">
    <citation type="submission" date="2015-06" db="EMBL/GenBank/DDBJ databases">
        <authorList>
            <person name="Urmite Genomes"/>
        </authorList>
    </citation>
    <scope>NUCLEOTIDE SEQUENCE [LARGE SCALE GENOMIC DNA]</scope>
    <source>
        <strain evidence="15">CSUR P1867</strain>
    </source>
</reference>
<evidence type="ECO:0000313" key="14">
    <source>
        <dbReference type="EMBL" id="MBJ2116810.1"/>
    </source>
</evidence>
<evidence type="ECO:0000256" key="5">
    <source>
        <dbReference type="ARBA" id="ARBA00022777"/>
    </source>
</evidence>
<protein>
    <recommendedName>
        <fullName evidence="11">Probable lipid kinase YegS-like</fullName>
        <ecNumber evidence="11">2.7.1.-</ecNumber>
    </recommendedName>
</protein>
<comment type="caution">
    <text evidence="11">Lacks conserved residue(s) required for the propagation of feature annotation.</text>
</comment>
<dbReference type="Proteomes" id="UP000183920">
    <property type="component" value="Unassembled WGS sequence"/>
</dbReference>
<organism evidence="13 15">
    <name type="scientific">Proteus penneri</name>
    <dbReference type="NCBI Taxonomy" id="102862"/>
    <lineage>
        <taxon>Bacteria</taxon>
        <taxon>Pseudomonadati</taxon>
        <taxon>Pseudomonadota</taxon>
        <taxon>Gammaproteobacteria</taxon>
        <taxon>Enterobacterales</taxon>
        <taxon>Morganellaceae</taxon>
        <taxon>Proteus</taxon>
    </lineage>
</organism>
<dbReference type="InterPro" id="IPR045540">
    <property type="entry name" value="YegS/DAGK_C"/>
</dbReference>
<keyword evidence="4 11" id="KW-0547">Nucleotide-binding</keyword>
<dbReference type="Proteomes" id="UP000619976">
    <property type="component" value="Unassembled WGS sequence"/>
</dbReference>
<evidence type="ECO:0000256" key="9">
    <source>
        <dbReference type="ARBA" id="ARBA00023209"/>
    </source>
</evidence>
<dbReference type="PANTHER" id="PTHR12358">
    <property type="entry name" value="SPHINGOSINE KINASE"/>
    <property type="match status" value="1"/>
</dbReference>
<dbReference type="GO" id="GO:0005886">
    <property type="term" value="C:plasma membrane"/>
    <property type="evidence" value="ECO:0007669"/>
    <property type="project" value="TreeGrafter"/>
</dbReference>
<dbReference type="HAMAP" id="MF_01377">
    <property type="entry name" value="YegS"/>
    <property type="match status" value="1"/>
</dbReference>
<keyword evidence="10 11" id="KW-1208">Phospholipid metabolism</keyword>
<keyword evidence="8 11" id="KW-0443">Lipid metabolism</keyword>
<dbReference type="InterPro" id="IPR017438">
    <property type="entry name" value="ATP-NAD_kinase_N"/>
</dbReference>
<accession>A0A379EMM8</accession>
<evidence type="ECO:0000256" key="10">
    <source>
        <dbReference type="ARBA" id="ARBA00023264"/>
    </source>
</evidence>
<dbReference type="GeneID" id="76523273"/>
<dbReference type="InterPro" id="IPR016064">
    <property type="entry name" value="NAD/diacylglycerol_kinase_sf"/>
</dbReference>
<dbReference type="Pfam" id="PF00781">
    <property type="entry name" value="DAGK_cat"/>
    <property type="match status" value="1"/>
</dbReference>
<dbReference type="InterPro" id="IPR001206">
    <property type="entry name" value="Diacylglycerol_kinase_cat_dom"/>
</dbReference>
<keyword evidence="7 11" id="KW-0460">Magnesium</keyword>
<sequence length="297" mass="32325">MSKISLLIINGKSANNGALRKAVYQLRNEGFNLQVRVTWESSDIRRFVQEAIDIQAETVIAAGGDGTINSVVSELIHLSPSSLPTLGIIPLGTANDFATSAQIPRDMENALNLAVKGRAVPIDVINVNKTHYFINMASGGFGTKITTETPEALKSALGGAAYFINGLLSIDSLKADYCTIEAENFHWKGESLILGIGNGRQAGGGQQLCPDALINDNKLNITIVEAHELLPSLFNSLFDRKKNDKIIERESRWVNISASHEMIFNLDGEPLLGNKFEFIVLPEAIHCRLPPQCDLLS</sequence>
<dbReference type="Pfam" id="PF19279">
    <property type="entry name" value="YegS_C"/>
    <property type="match status" value="1"/>
</dbReference>
<feature type="domain" description="DAGKc" evidence="12">
    <location>
        <begin position="1"/>
        <end position="131"/>
    </location>
</feature>
<keyword evidence="5 11" id="KW-0418">Kinase</keyword>
<evidence type="ECO:0000256" key="4">
    <source>
        <dbReference type="ARBA" id="ARBA00022741"/>
    </source>
</evidence>
<dbReference type="Gene3D" id="3.40.50.10330">
    <property type="entry name" value="Probable inorganic polyphosphate/atp-NAD kinase, domain 1"/>
    <property type="match status" value="1"/>
</dbReference>
<feature type="binding site" evidence="11">
    <location>
        <position position="38"/>
    </location>
    <ligand>
        <name>ATP</name>
        <dbReference type="ChEBI" id="CHEBI:30616"/>
    </ligand>
</feature>
<dbReference type="SUPFAM" id="SSF111331">
    <property type="entry name" value="NAD kinase/diacylglycerol kinase-like"/>
    <property type="match status" value="1"/>
</dbReference>
<dbReference type="InterPro" id="IPR022433">
    <property type="entry name" value="Lip_kinase_YegS"/>
</dbReference>
<evidence type="ECO:0000256" key="2">
    <source>
        <dbReference type="ARBA" id="ARBA00022679"/>
    </source>
</evidence>
<reference evidence="13" key="2">
    <citation type="submission" date="2015-06" db="EMBL/GenBank/DDBJ databases">
        <authorList>
            <person name="Urmite Genomes Urmite Genomes"/>
        </authorList>
    </citation>
    <scope>NUCLEOTIDE SEQUENCE [LARGE SCALE GENOMIC DNA]</scope>
    <source>
        <strain evidence="13">CSUR P1867</strain>
    </source>
</reference>
<evidence type="ECO:0000259" key="12">
    <source>
        <dbReference type="PROSITE" id="PS50146"/>
    </source>
</evidence>
<proteinExistence type="inferred from homology"/>
<dbReference type="GO" id="GO:0000287">
    <property type="term" value="F:magnesium ion binding"/>
    <property type="evidence" value="ECO:0007669"/>
    <property type="project" value="UniProtKB-UniRule"/>
</dbReference>
<comment type="similarity">
    <text evidence="11">Belongs to the diacylglycerol/lipid kinase family. YegS lipid kinase subfamily.</text>
</comment>
<feature type="binding site" evidence="11">
    <location>
        <position position="93"/>
    </location>
    <ligand>
        <name>ATP</name>
        <dbReference type="ChEBI" id="CHEBI:30616"/>
    </ligand>
</feature>
<evidence type="ECO:0000256" key="3">
    <source>
        <dbReference type="ARBA" id="ARBA00022723"/>
    </source>
</evidence>
<dbReference type="EC" id="2.7.1.-" evidence="11"/>
<evidence type="ECO:0000256" key="7">
    <source>
        <dbReference type="ARBA" id="ARBA00022842"/>
    </source>
</evidence>
<dbReference type="InterPro" id="IPR005218">
    <property type="entry name" value="Diacylglycerol/lipid_kinase"/>
</dbReference>
<comment type="subcellular location">
    <subcellularLocation>
        <location evidence="11">Cytoplasm</location>
    </subcellularLocation>
</comment>
<reference evidence="14 16" key="3">
    <citation type="submission" date="2020-12" db="EMBL/GenBank/DDBJ databases">
        <title>Enhanced detection system for hospital associated transmission using whole genome sequencing surveillance.</title>
        <authorList>
            <person name="Harrison L.H."/>
            <person name="Van Tyne D."/>
            <person name="Marsh J.W."/>
            <person name="Griffith M.P."/>
            <person name="Snyder D.J."/>
            <person name="Cooper V.S."/>
            <person name="Mustapha M."/>
        </authorList>
    </citation>
    <scope>NUCLEOTIDE SEQUENCE [LARGE SCALE GENOMIC DNA]</scope>
    <source>
        <strain evidence="14 16">PR00195</strain>
    </source>
</reference>
<evidence type="ECO:0000313" key="15">
    <source>
        <dbReference type="Proteomes" id="UP000183920"/>
    </source>
</evidence>
<comment type="cofactor">
    <cofactor evidence="11">
        <name>Mg(2+)</name>
        <dbReference type="ChEBI" id="CHEBI:18420"/>
    </cofactor>
    <cofactor evidence="11">
        <name>Ca(2+)</name>
        <dbReference type="ChEBI" id="CHEBI:29108"/>
    </cofactor>
    <text evidence="11">Binds 1 Mg(2+) ion per subunit. Ca(2+) may be able to substitute.</text>
</comment>
<dbReference type="GO" id="GO:0008654">
    <property type="term" value="P:phospholipid biosynthetic process"/>
    <property type="evidence" value="ECO:0007669"/>
    <property type="project" value="UniProtKB-UniRule"/>
</dbReference>
<feature type="binding site" evidence="11">
    <location>
        <begin position="64"/>
        <end position="70"/>
    </location>
    <ligand>
        <name>ATP</name>
        <dbReference type="ChEBI" id="CHEBI:30616"/>
    </ligand>
</feature>
<keyword evidence="16" id="KW-1185">Reference proteome</keyword>
<evidence type="ECO:0000256" key="8">
    <source>
        <dbReference type="ARBA" id="ARBA00023098"/>
    </source>
</evidence>
<dbReference type="NCBIfam" id="NF009602">
    <property type="entry name" value="PRK13054.1"/>
    <property type="match status" value="1"/>
</dbReference>
<keyword evidence="3 11" id="KW-0479">Metal-binding</keyword>
<feature type="active site" description="Proton acceptor" evidence="11">
    <location>
        <position position="269"/>
    </location>
</feature>
<dbReference type="InterPro" id="IPR050187">
    <property type="entry name" value="Lipid_Phosphate_FormReg"/>
</dbReference>
<dbReference type="PANTHER" id="PTHR12358:SF106">
    <property type="entry name" value="LIPID KINASE YEGS"/>
    <property type="match status" value="1"/>
</dbReference>
<accession>A0A0G4QBA4</accession>
<keyword evidence="6 11" id="KW-0067">ATP-binding</keyword>
<keyword evidence="2 11" id="KW-0808">Transferase</keyword>
<dbReference type="GO" id="GO:0001727">
    <property type="term" value="F:lipid kinase activity"/>
    <property type="evidence" value="ECO:0007669"/>
    <property type="project" value="UniProtKB-UniRule"/>
</dbReference>
<dbReference type="SMART" id="SM00046">
    <property type="entry name" value="DAGKc"/>
    <property type="match status" value="1"/>
</dbReference>
<dbReference type="NCBIfam" id="TIGR03702">
    <property type="entry name" value="lip_kinase_YegS"/>
    <property type="match status" value="1"/>
</dbReference>
<evidence type="ECO:0000256" key="11">
    <source>
        <dbReference type="HAMAP-Rule" id="MF_01377"/>
    </source>
</evidence>
<dbReference type="PROSITE" id="PS50146">
    <property type="entry name" value="DAGK"/>
    <property type="match status" value="1"/>
</dbReference>
<feature type="binding site" evidence="11">
    <location>
        <position position="213"/>
    </location>
    <ligand>
        <name>Mg(2+)</name>
        <dbReference type="ChEBI" id="CHEBI:18420"/>
    </ligand>
</feature>
<evidence type="ECO:0000256" key="6">
    <source>
        <dbReference type="ARBA" id="ARBA00022840"/>
    </source>
</evidence>
<dbReference type="Gene3D" id="2.60.200.40">
    <property type="match status" value="1"/>
</dbReference>